<gene>
    <name evidence="3" type="ORF">ACFOW3_15430</name>
</gene>
<dbReference type="PRINTS" id="PR00149">
    <property type="entry name" value="FUMRATELYASE"/>
</dbReference>
<dbReference type="PANTHER" id="PTHR43172">
    <property type="entry name" value="ADENYLOSUCCINATE LYASE"/>
    <property type="match status" value="1"/>
</dbReference>
<dbReference type="PANTHER" id="PTHR43172:SF1">
    <property type="entry name" value="ADENYLOSUCCINATE LYASE"/>
    <property type="match status" value="1"/>
</dbReference>
<feature type="domain" description="Adenylosuccinate lyase C-terminal" evidence="2">
    <location>
        <begin position="360"/>
        <end position="439"/>
    </location>
</feature>
<dbReference type="PROSITE" id="PS00163">
    <property type="entry name" value="FUMARATE_LYASES"/>
    <property type="match status" value="1"/>
</dbReference>
<proteinExistence type="predicted"/>
<dbReference type="InterPro" id="IPR019468">
    <property type="entry name" value="AdenyloSucc_lyase_C"/>
</dbReference>
<dbReference type="InterPro" id="IPR020557">
    <property type="entry name" value="Fumarate_lyase_CS"/>
</dbReference>
<dbReference type="SMART" id="SM00998">
    <property type="entry name" value="ADSL_C"/>
    <property type="match status" value="1"/>
</dbReference>
<dbReference type="PRINTS" id="PR00145">
    <property type="entry name" value="ARGSUCLYASE"/>
</dbReference>
<dbReference type="Pfam" id="PF00206">
    <property type="entry name" value="Lyase_1"/>
    <property type="match status" value="1"/>
</dbReference>
<reference evidence="4" key="1">
    <citation type="journal article" date="2019" name="Int. J. Syst. Evol. Microbiol.">
        <title>The Global Catalogue of Microorganisms (GCM) 10K type strain sequencing project: providing services to taxonomists for standard genome sequencing and annotation.</title>
        <authorList>
            <consortium name="The Broad Institute Genomics Platform"/>
            <consortium name="The Broad Institute Genome Sequencing Center for Infectious Disease"/>
            <person name="Wu L."/>
            <person name="Ma J."/>
        </authorList>
    </citation>
    <scope>NUCLEOTIDE SEQUENCE [LARGE SCALE GENOMIC DNA]</scope>
    <source>
        <strain evidence="4">CCUG 2113</strain>
    </source>
</reference>
<dbReference type="SUPFAM" id="SSF48557">
    <property type="entry name" value="L-aspartase-like"/>
    <property type="match status" value="1"/>
</dbReference>
<comment type="caution">
    <text evidence="3">The sequence shown here is derived from an EMBL/GenBank/DDBJ whole genome shotgun (WGS) entry which is preliminary data.</text>
</comment>
<keyword evidence="4" id="KW-1185">Reference proteome</keyword>
<evidence type="ECO:0000259" key="2">
    <source>
        <dbReference type="SMART" id="SM00998"/>
    </source>
</evidence>
<evidence type="ECO:0000313" key="3">
    <source>
        <dbReference type="EMBL" id="MFC3936002.1"/>
    </source>
</evidence>
<evidence type="ECO:0000256" key="1">
    <source>
        <dbReference type="ARBA" id="ARBA00023239"/>
    </source>
</evidence>
<dbReference type="Gene3D" id="1.10.40.30">
    <property type="entry name" value="Fumarase/aspartase (C-terminal domain)"/>
    <property type="match status" value="1"/>
</dbReference>
<dbReference type="Pfam" id="PF10397">
    <property type="entry name" value="ADSL_C"/>
    <property type="match status" value="1"/>
</dbReference>
<keyword evidence="1 3" id="KW-0456">Lyase</keyword>
<dbReference type="RefSeq" id="WP_238385460.1">
    <property type="nucleotide sequence ID" value="NZ_JAMXAX010000087.1"/>
</dbReference>
<dbReference type="InterPro" id="IPR000362">
    <property type="entry name" value="Fumarate_lyase_fam"/>
</dbReference>
<dbReference type="InterPro" id="IPR022761">
    <property type="entry name" value="Fumarate_lyase_N"/>
</dbReference>
<name>A0ABV8DCH1_9BURK</name>
<organism evidence="3 4">
    <name type="scientific">Acidovorax facilis</name>
    <dbReference type="NCBI Taxonomy" id="12917"/>
    <lineage>
        <taxon>Bacteria</taxon>
        <taxon>Pseudomonadati</taxon>
        <taxon>Pseudomonadota</taxon>
        <taxon>Betaproteobacteria</taxon>
        <taxon>Burkholderiales</taxon>
        <taxon>Comamonadaceae</taxon>
        <taxon>Acidovorax</taxon>
    </lineage>
</organism>
<sequence>MFESFITGHWFSAPAKAIWSDSATLQAWLDVEAALAHAQAGLGVIPAEVAPVIAAHARAELFDLPHLAKAIAFAQHPLVPVLHRFEELCGEPAAGFIHWGATTQNIFDTASALQMVRTHRLLAGHLDAAIAALAALALEHQATPMAGRTHGQHALPMTLGFKLAGWVDELDRGRRRLAERLASSFPASMGGAIGTFAATGPLGPAVQALMAQQLGLLPADMPLRSSYDRASDYLAALGLLAGTAQKIAQDVVFLQRTEVGEVAEAFHIGKVGSSTMAQKRNPSMALLLVSLARMLRTRTQAALETMVRMDEGDSSATNVADTLLPEIAIIATSVAETLARLAQGLAVNLQAMSRNLAMTRGLIASEAVMMRLTRLMGRHEAHRLLYAAAQRSQSEGVPFIDAIRAQPPFNGGALPDDLLQALDAQAYVGESARLVVDTVARVAPGCVEP</sequence>
<dbReference type="InterPro" id="IPR008948">
    <property type="entry name" value="L-Aspartase-like"/>
</dbReference>
<dbReference type="EMBL" id="JBHSAJ010000047">
    <property type="protein sequence ID" value="MFC3936002.1"/>
    <property type="molecule type" value="Genomic_DNA"/>
</dbReference>
<dbReference type="Gene3D" id="1.20.200.10">
    <property type="entry name" value="Fumarase/aspartase (Central domain)"/>
    <property type="match status" value="1"/>
</dbReference>
<accession>A0ABV8DCH1</accession>
<dbReference type="CDD" id="cd01597">
    <property type="entry name" value="pCLME"/>
    <property type="match status" value="1"/>
</dbReference>
<dbReference type="Proteomes" id="UP001595693">
    <property type="component" value="Unassembled WGS sequence"/>
</dbReference>
<protein>
    <submittedName>
        <fullName evidence="3">Adenylosuccinate lyase family protein</fullName>
    </submittedName>
</protein>
<dbReference type="GO" id="GO:0016829">
    <property type="term" value="F:lyase activity"/>
    <property type="evidence" value="ECO:0007669"/>
    <property type="project" value="UniProtKB-KW"/>
</dbReference>
<evidence type="ECO:0000313" key="4">
    <source>
        <dbReference type="Proteomes" id="UP001595693"/>
    </source>
</evidence>